<evidence type="ECO:0000313" key="8">
    <source>
        <dbReference type="EMBL" id="GMM51008.1"/>
    </source>
</evidence>
<comment type="caution">
    <text evidence="8">The sequence shown here is derived from an EMBL/GenBank/DDBJ whole genome shotgun (WGS) entry which is preliminary data.</text>
</comment>
<accession>A0AAV5RIN7</accession>
<dbReference type="Gene3D" id="1.25.40.280">
    <property type="entry name" value="alix/aip1 like domains"/>
    <property type="match status" value="1"/>
</dbReference>
<evidence type="ECO:0000256" key="6">
    <source>
        <dbReference type="SAM" id="MobiDB-lite"/>
    </source>
</evidence>
<evidence type="ECO:0000313" key="9">
    <source>
        <dbReference type="Proteomes" id="UP001362899"/>
    </source>
</evidence>
<dbReference type="Gene3D" id="1.20.140.50">
    <property type="entry name" value="alix/aip1 like domains"/>
    <property type="match status" value="1"/>
</dbReference>
<dbReference type="AlphaFoldDB" id="A0AAV5RIN7"/>
<name>A0AAV5RIN7_STABA</name>
<comment type="subcellular location">
    <subcellularLocation>
        <location evidence="2">Cytoplasm</location>
    </subcellularLocation>
    <subcellularLocation>
        <location evidence="1">Endosome</location>
    </subcellularLocation>
</comment>
<dbReference type="SMART" id="SM01041">
    <property type="entry name" value="BRO1"/>
    <property type="match status" value="1"/>
</dbReference>
<dbReference type="InterPro" id="IPR038499">
    <property type="entry name" value="BRO1_sf"/>
</dbReference>
<feature type="compositionally biased region" description="Pro residues" evidence="6">
    <location>
        <begin position="676"/>
        <end position="687"/>
    </location>
</feature>
<dbReference type="PANTHER" id="PTHR23030">
    <property type="entry name" value="PCD6 INTERACTING PROTEIN-RELATED"/>
    <property type="match status" value="1"/>
</dbReference>
<organism evidence="8 9">
    <name type="scientific">Starmerella bacillaris</name>
    <name type="common">Yeast</name>
    <name type="synonym">Candida zemplinina</name>
    <dbReference type="NCBI Taxonomy" id="1247836"/>
    <lineage>
        <taxon>Eukaryota</taxon>
        <taxon>Fungi</taxon>
        <taxon>Dikarya</taxon>
        <taxon>Ascomycota</taxon>
        <taxon>Saccharomycotina</taxon>
        <taxon>Dipodascomycetes</taxon>
        <taxon>Dipodascales</taxon>
        <taxon>Trichomonascaceae</taxon>
        <taxon>Starmerella</taxon>
    </lineage>
</organism>
<feature type="compositionally biased region" description="Polar residues" evidence="6">
    <location>
        <begin position="694"/>
        <end position="708"/>
    </location>
</feature>
<sequence length="708" mass="80094">MIALKLKTSEHCSWSDHLTSAIAEIYGTASEFKHEIEVMDRMRDAAINISPTSSGRDILYKYFAQMELLSLHVPMRPFKTQFAWYNLYEDELVTQSSSAFEKACILYNLAACLSHLGSEAQSAGDNKSAYHDFCSAAGIFDFISENFLHPASVDLQSETLICLRKLMLAQAQHCFFLKAQESKSAAGLVAKLAASAVGLYRDVLESLEKLYDENYWGEKENLRYLEKSINDLHAASMLFEAQNYESQLKYGNCIALLKEAKKYISDKREVQDLNQRIKVLDRDNDLIYHERIPACPPEIQETLVAKPLPLSSLYGADADVSKIMDKDLFERMVPVSVHEKASVYSEMKAQFFRDEQEKAEVADLKLTSALEYMDLPAAISNLRVSNDSVQVPPEVLEMSYEVNSLPISSVQTNFDGQRERILSYVRMQQTPSETSNIIKQSLVNCKKSDSKLEELKQLYEKDIQTLQNVEELESFYHKAQKDPAFESNSLGNQMSLLDLDAESTPDNLDNELDKVSNLVVKLKKIMAERKSSLTELRKGILEDDITQSLVAHQNVDKNEIVETVLKPEMKKFDNHVRRIEATIRLQSAVLNDVAEAWKQVLESKSAKRRMNSQESETHRIAAATERLKLAYSSYLQIIEGSNKAKQFYDNLERNALGSASSDSAAQPRLGNDFQQNPPPIPRKPSLPPKENGLSGYTTPSTYDPSMYH</sequence>
<gene>
    <name evidence="8" type="ORF">DASB73_019660</name>
</gene>
<dbReference type="GO" id="GO:0005768">
    <property type="term" value="C:endosome"/>
    <property type="evidence" value="ECO:0007669"/>
    <property type="project" value="UniProtKB-SubCell"/>
</dbReference>
<dbReference type="GO" id="GO:0043328">
    <property type="term" value="P:protein transport to vacuole involved in ubiquitin-dependent protein catabolic process via the multivesicular body sorting pathway"/>
    <property type="evidence" value="ECO:0007669"/>
    <property type="project" value="TreeGrafter"/>
</dbReference>
<protein>
    <recommendedName>
        <fullName evidence="5">BRO domain-containing protein 1</fullName>
    </recommendedName>
</protein>
<proteinExistence type="predicted"/>
<evidence type="ECO:0000256" key="1">
    <source>
        <dbReference type="ARBA" id="ARBA00004177"/>
    </source>
</evidence>
<evidence type="ECO:0000259" key="7">
    <source>
        <dbReference type="PROSITE" id="PS51180"/>
    </source>
</evidence>
<dbReference type="PANTHER" id="PTHR23030:SF30">
    <property type="entry name" value="TYROSINE-PROTEIN PHOSPHATASE NON-RECEPTOR TYPE 23"/>
    <property type="match status" value="1"/>
</dbReference>
<evidence type="ECO:0000256" key="2">
    <source>
        <dbReference type="ARBA" id="ARBA00004496"/>
    </source>
</evidence>
<keyword evidence="9" id="KW-1185">Reference proteome</keyword>
<dbReference type="InterPro" id="IPR025304">
    <property type="entry name" value="ALIX_V_dom"/>
</dbReference>
<evidence type="ECO:0000256" key="5">
    <source>
        <dbReference type="ARBA" id="ARBA00041284"/>
    </source>
</evidence>
<dbReference type="Pfam" id="PF13949">
    <property type="entry name" value="ALIX_LYPXL_bnd"/>
    <property type="match status" value="1"/>
</dbReference>
<evidence type="ECO:0000256" key="4">
    <source>
        <dbReference type="ARBA" id="ARBA00022753"/>
    </source>
</evidence>
<keyword evidence="4" id="KW-0967">Endosome</keyword>
<dbReference type="PROSITE" id="PS51180">
    <property type="entry name" value="BRO1"/>
    <property type="match status" value="1"/>
</dbReference>
<dbReference type="InterPro" id="IPR004328">
    <property type="entry name" value="BRO1_dom"/>
</dbReference>
<feature type="domain" description="BRO1" evidence="7">
    <location>
        <begin position="1"/>
        <end position="366"/>
    </location>
</feature>
<dbReference type="EMBL" id="BTGC01000003">
    <property type="protein sequence ID" value="GMM51008.1"/>
    <property type="molecule type" value="Genomic_DNA"/>
</dbReference>
<feature type="region of interest" description="Disordered" evidence="6">
    <location>
        <begin position="658"/>
        <end position="708"/>
    </location>
</feature>
<keyword evidence="3" id="KW-0963">Cytoplasm</keyword>
<reference evidence="8 9" key="1">
    <citation type="journal article" date="2023" name="Elife">
        <title>Identification of key yeast species and microbe-microbe interactions impacting larval growth of Drosophila in the wild.</title>
        <authorList>
            <person name="Mure A."/>
            <person name="Sugiura Y."/>
            <person name="Maeda R."/>
            <person name="Honda K."/>
            <person name="Sakurai N."/>
            <person name="Takahashi Y."/>
            <person name="Watada M."/>
            <person name="Katoh T."/>
            <person name="Gotoh A."/>
            <person name="Gotoh Y."/>
            <person name="Taniguchi I."/>
            <person name="Nakamura K."/>
            <person name="Hayashi T."/>
            <person name="Katayama T."/>
            <person name="Uemura T."/>
            <person name="Hattori Y."/>
        </authorList>
    </citation>
    <scope>NUCLEOTIDE SEQUENCE [LARGE SCALE GENOMIC DNA]</scope>
    <source>
        <strain evidence="8 9">SB-73</strain>
    </source>
</reference>
<evidence type="ECO:0000256" key="3">
    <source>
        <dbReference type="ARBA" id="ARBA00022490"/>
    </source>
</evidence>
<dbReference type="Gene3D" id="1.20.120.560">
    <property type="entry name" value="alix/aip1 in complex with the ypdl late domain"/>
    <property type="match status" value="1"/>
</dbReference>
<dbReference type="Proteomes" id="UP001362899">
    <property type="component" value="Unassembled WGS sequence"/>
</dbReference>
<dbReference type="Pfam" id="PF03097">
    <property type="entry name" value="BRO1"/>
    <property type="match status" value="1"/>
</dbReference>